<name>A0A9P0YQA6_CUSEU</name>
<evidence type="ECO:0000313" key="2">
    <source>
        <dbReference type="EMBL" id="CAH9071679.1"/>
    </source>
</evidence>
<dbReference type="PANTHER" id="PTHR36037:SF1">
    <property type="entry name" value="RNA-DIRECTED DNA POLYMERASE (REVERSE TRANSCRIPTASE)-RELATED FAMILY PROTEIN"/>
    <property type="match status" value="1"/>
</dbReference>
<dbReference type="AlphaFoldDB" id="A0A9P0YQA6"/>
<dbReference type="Proteomes" id="UP001152484">
    <property type="component" value="Unassembled WGS sequence"/>
</dbReference>
<gene>
    <name evidence="2" type="ORF">CEURO_LOCUS4023</name>
</gene>
<evidence type="ECO:0000313" key="3">
    <source>
        <dbReference type="Proteomes" id="UP001152484"/>
    </source>
</evidence>
<reference evidence="2" key="1">
    <citation type="submission" date="2022-07" db="EMBL/GenBank/DDBJ databases">
        <authorList>
            <person name="Macas J."/>
            <person name="Novak P."/>
            <person name="Neumann P."/>
        </authorList>
    </citation>
    <scope>NUCLEOTIDE SEQUENCE</scope>
</reference>
<keyword evidence="3" id="KW-1185">Reference proteome</keyword>
<evidence type="ECO:0000256" key="1">
    <source>
        <dbReference type="SAM" id="Coils"/>
    </source>
</evidence>
<proteinExistence type="predicted"/>
<keyword evidence="1" id="KW-0175">Coiled coil</keyword>
<protein>
    <submittedName>
        <fullName evidence="2">Uncharacterized protein</fullName>
    </submittedName>
</protein>
<dbReference type="OrthoDB" id="1927690at2759"/>
<dbReference type="EMBL" id="CAMAPE010000008">
    <property type="protein sequence ID" value="CAH9071679.1"/>
    <property type="molecule type" value="Genomic_DNA"/>
</dbReference>
<accession>A0A9P0YQA6</accession>
<sequence>MAERTLVTSSSPALDLDSLRSRIVEFRDILRNSKDAPEHSSSDTEKLLNECSLQFESKIDQILSVTSDIDLLANRDIDELVGYFQNEQSSLEGESEEMSKEIEELSRRCAEESEKLGCEVEGLCCSLDLLESQRLKQGGDHACCSGEIEDEENLTSTQEEFNFKLLELSNQLEKSKIAYKTLQDLEGAFKRLEAIEMLDGTLNGLHVAKVDGNHISLSLRTCIPNNDGSLCQEKVDSSSGLFDQYHKLEIELVEGTMELKHAEIYPNDVQIGEIVDAVKSFRQLYSPMLDHEGRAYLEWFVRRVQDQIVLSKKNQ</sequence>
<organism evidence="2 3">
    <name type="scientific">Cuscuta europaea</name>
    <name type="common">European dodder</name>
    <dbReference type="NCBI Taxonomy" id="41803"/>
    <lineage>
        <taxon>Eukaryota</taxon>
        <taxon>Viridiplantae</taxon>
        <taxon>Streptophyta</taxon>
        <taxon>Embryophyta</taxon>
        <taxon>Tracheophyta</taxon>
        <taxon>Spermatophyta</taxon>
        <taxon>Magnoliopsida</taxon>
        <taxon>eudicotyledons</taxon>
        <taxon>Gunneridae</taxon>
        <taxon>Pentapetalae</taxon>
        <taxon>asterids</taxon>
        <taxon>lamiids</taxon>
        <taxon>Solanales</taxon>
        <taxon>Convolvulaceae</taxon>
        <taxon>Cuscuteae</taxon>
        <taxon>Cuscuta</taxon>
        <taxon>Cuscuta subgen. Cuscuta</taxon>
    </lineage>
</organism>
<feature type="coiled-coil region" evidence="1">
    <location>
        <begin position="88"/>
        <end position="115"/>
    </location>
</feature>
<dbReference type="PANTHER" id="PTHR36037">
    <property type="entry name" value="RNA-DIRECTED DNA POLYMERASE (REVERSE TRANSCRIPTASE)-RELATED FAMILY PROTEIN"/>
    <property type="match status" value="1"/>
</dbReference>
<comment type="caution">
    <text evidence="2">The sequence shown here is derived from an EMBL/GenBank/DDBJ whole genome shotgun (WGS) entry which is preliminary data.</text>
</comment>